<evidence type="ECO:0000256" key="1">
    <source>
        <dbReference type="ARBA" id="ARBA00010751"/>
    </source>
</evidence>
<dbReference type="Pfam" id="PF01906">
    <property type="entry name" value="YbjQ_1"/>
    <property type="match status" value="1"/>
</dbReference>
<dbReference type="InterPro" id="IPR002765">
    <property type="entry name" value="UPF0145_YbjQ-like"/>
</dbReference>
<dbReference type="AlphaFoldDB" id="A0A1H9RVD7"/>
<dbReference type="EMBL" id="FOGT01000003">
    <property type="protein sequence ID" value="SER76548.1"/>
    <property type="molecule type" value="Genomic_DNA"/>
</dbReference>
<keyword evidence="4" id="KW-1185">Reference proteome</keyword>
<evidence type="ECO:0000313" key="3">
    <source>
        <dbReference type="EMBL" id="SER76548.1"/>
    </source>
</evidence>
<comment type="similarity">
    <text evidence="1 2">Belongs to the UPF0145 family.</text>
</comment>
<dbReference type="OrthoDB" id="9796448at2"/>
<accession>A0A1H9RVD7</accession>
<protein>
    <recommendedName>
        <fullName evidence="2">UPF0145 protein SAMN05518684_103352</fullName>
    </recommendedName>
</protein>
<name>A0A1H9RVD7_9BACI</name>
<dbReference type="PANTHER" id="PTHR34068">
    <property type="entry name" value="UPF0145 PROTEIN YBJQ"/>
    <property type="match status" value="1"/>
</dbReference>
<dbReference type="PANTHER" id="PTHR34068:SF2">
    <property type="entry name" value="UPF0145 PROTEIN SCO3412"/>
    <property type="match status" value="1"/>
</dbReference>
<sequence>MIVVNTEHIAGMEIEKHLGIVSGNTVQAKHIGKDIVGGLRGLVGGKMKEYEEMFNEARDIAEKEMISQAENLGADAIVNVRYTSSSIMSGSSEVMVYGTAVKLKE</sequence>
<dbReference type="InterPro" id="IPR035439">
    <property type="entry name" value="UPF0145_dom_sf"/>
</dbReference>
<organism evidence="3 4">
    <name type="scientific">Salipaludibacillus aurantiacus</name>
    <dbReference type="NCBI Taxonomy" id="1601833"/>
    <lineage>
        <taxon>Bacteria</taxon>
        <taxon>Bacillati</taxon>
        <taxon>Bacillota</taxon>
        <taxon>Bacilli</taxon>
        <taxon>Bacillales</taxon>
        <taxon>Bacillaceae</taxon>
    </lineage>
</organism>
<evidence type="ECO:0000313" key="4">
    <source>
        <dbReference type="Proteomes" id="UP000198571"/>
    </source>
</evidence>
<dbReference type="RefSeq" id="WP_093048472.1">
    <property type="nucleotide sequence ID" value="NZ_FOGT01000003.1"/>
</dbReference>
<dbReference type="SUPFAM" id="SSF117782">
    <property type="entry name" value="YbjQ-like"/>
    <property type="match status" value="1"/>
</dbReference>
<dbReference type="Proteomes" id="UP000198571">
    <property type="component" value="Unassembled WGS sequence"/>
</dbReference>
<evidence type="ECO:0000256" key="2">
    <source>
        <dbReference type="HAMAP-Rule" id="MF_00338"/>
    </source>
</evidence>
<dbReference type="STRING" id="1601833.SAMN05518684_103352"/>
<gene>
    <name evidence="3" type="ORF">SAMN05518684_103352</name>
</gene>
<dbReference type="HAMAP" id="MF_00338">
    <property type="entry name" value="UPF0145"/>
    <property type="match status" value="1"/>
</dbReference>
<dbReference type="Gene3D" id="3.30.110.70">
    <property type="entry name" value="Hypothetical protein apc22750. Chain B"/>
    <property type="match status" value="1"/>
</dbReference>
<reference evidence="4" key="1">
    <citation type="submission" date="2016-10" db="EMBL/GenBank/DDBJ databases">
        <authorList>
            <person name="Varghese N."/>
            <person name="Submissions S."/>
        </authorList>
    </citation>
    <scope>NUCLEOTIDE SEQUENCE [LARGE SCALE GENOMIC DNA]</scope>
    <source>
        <strain evidence="4">S9</strain>
    </source>
</reference>
<proteinExistence type="inferred from homology"/>